<evidence type="ECO:0000259" key="1">
    <source>
        <dbReference type="PROSITE" id="PS50011"/>
    </source>
</evidence>
<dbReference type="AlphaFoldDB" id="A0AAF0QC58"/>
<dbReference type="InterPro" id="IPR011009">
    <property type="entry name" value="Kinase-like_dom_sf"/>
</dbReference>
<name>A0AAF0QC58_SOLVR</name>
<dbReference type="PROSITE" id="PS00108">
    <property type="entry name" value="PROTEIN_KINASE_ST"/>
    <property type="match status" value="1"/>
</dbReference>
<dbReference type="GO" id="GO:0004672">
    <property type="term" value="F:protein kinase activity"/>
    <property type="evidence" value="ECO:0007669"/>
    <property type="project" value="InterPro"/>
</dbReference>
<protein>
    <recommendedName>
        <fullName evidence="1">Protein kinase domain-containing protein</fullName>
    </recommendedName>
</protein>
<reference evidence="2" key="1">
    <citation type="submission" date="2023-08" db="EMBL/GenBank/DDBJ databases">
        <title>A de novo genome assembly of Solanum verrucosum Schlechtendal, a Mexican diploid species geographically isolated from the other diploid A-genome species in potato relatives.</title>
        <authorList>
            <person name="Hosaka K."/>
        </authorList>
    </citation>
    <scope>NUCLEOTIDE SEQUENCE</scope>
    <source>
        <tissue evidence="2">Young leaves</tissue>
    </source>
</reference>
<dbReference type="InterPro" id="IPR000719">
    <property type="entry name" value="Prot_kinase_dom"/>
</dbReference>
<dbReference type="Pfam" id="PF00069">
    <property type="entry name" value="Pkinase"/>
    <property type="match status" value="1"/>
</dbReference>
<feature type="domain" description="Protein kinase" evidence="1">
    <location>
        <begin position="120"/>
        <end position="464"/>
    </location>
</feature>
<dbReference type="GO" id="GO:0005524">
    <property type="term" value="F:ATP binding"/>
    <property type="evidence" value="ECO:0007669"/>
    <property type="project" value="InterPro"/>
</dbReference>
<dbReference type="PROSITE" id="PS50011">
    <property type="entry name" value="PROTEIN_KINASE_DOM"/>
    <property type="match status" value="1"/>
</dbReference>
<dbReference type="InterPro" id="IPR008271">
    <property type="entry name" value="Ser/Thr_kinase_AS"/>
</dbReference>
<gene>
    <name evidence="2" type="ORF">MTR67_013263</name>
</gene>
<accession>A0AAF0QC58</accession>
<dbReference type="InterPro" id="IPR029472">
    <property type="entry name" value="Copia-like_N"/>
</dbReference>
<proteinExistence type="predicted"/>
<sequence>MAPDQSNQIRLVAETCEPSIDFHHPLFLQTSDTPGLTLIGIKLTGPENYTLWSKSLRLVLLGKNKLGFVDGTCTKNQYSGSLASLWDRCNAIVLSWIGATVSPDLVSSIVYASDSKKVWDEFKERFDKSNLTRIYQLWKDIASLTQGTNSVTVYFSRMKDYWDEIDALVPTAGCSCEASRPSIELLRNQRLLQFLMGLNESFSHFSSLHDVSCLLNATIVSLNSIRSLRDWLHFTPQENSESQELHQKLGFLQRVNIAIDVACALDYLHNDCQRPIVHRDLKPSNILLDENMTAHVGDFGLARFVPPAILNSSANSKSSTGVGGTIGYTPPDRVMHITDPILLQERDELGMKYKVDDNTSSDGDIFLSFLVKEVVLGASIPERKGYKLQPALTDDDRHRLTQECTSQESNPGPVWKGTLVIGFGVITVCPVWLDSNTESTLPEADLGFGGRGCHLNDVGYNSGY</sequence>
<dbReference type="SUPFAM" id="SSF56112">
    <property type="entry name" value="Protein kinase-like (PK-like)"/>
    <property type="match status" value="1"/>
</dbReference>
<dbReference type="PANTHER" id="PTHR37610:SF86">
    <property type="entry name" value="RETROTRANSPOSON COPIA-LIKE N-TERMINAL DOMAIN-CONTAINING PROTEIN"/>
    <property type="match status" value="1"/>
</dbReference>
<keyword evidence="3" id="KW-1185">Reference proteome</keyword>
<dbReference type="EMBL" id="CP133614">
    <property type="protein sequence ID" value="WMV19878.1"/>
    <property type="molecule type" value="Genomic_DNA"/>
</dbReference>
<dbReference type="Pfam" id="PF14244">
    <property type="entry name" value="Retrotran_gag_3"/>
    <property type="match status" value="1"/>
</dbReference>
<dbReference type="PANTHER" id="PTHR37610">
    <property type="entry name" value="CCHC-TYPE DOMAIN-CONTAINING PROTEIN"/>
    <property type="match status" value="1"/>
</dbReference>
<dbReference type="Proteomes" id="UP001234989">
    <property type="component" value="Chromosome 3"/>
</dbReference>
<dbReference type="Pfam" id="PF03732">
    <property type="entry name" value="Retrotrans_gag"/>
    <property type="match status" value="1"/>
</dbReference>
<evidence type="ECO:0000313" key="2">
    <source>
        <dbReference type="EMBL" id="WMV19878.1"/>
    </source>
</evidence>
<dbReference type="Gene3D" id="1.10.510.10">
    <property type="entry name" value="Transferase(Phosphotransferase) domain 1"/>
    <property type="match status" value="1"/>
</dbReference>
<dbReference type="InterPro" id="IPR005162">
    <property type="entry name" value="Retrotrans_gag_dom"/>
</dbReference>
<organism evidence="2 3">
    <name type="scientific">Solanum verrucosum</name>
    <dbReference type="NCBI Taxonomy" id="315347"/>
    <lineage>
        <taxon>Eukaryota</taxon>
        <taxon>Viridiplantae</taxon>
        <taxon>Streptophyta</taxon>
        <taxon>Embryophyta</taxon>
        <taxon>Tracheophyta</taxon>
        <taxon>Spermatophyta</taxon>
        <taxon>Magnoliopsida</taxon>
        <taxon>eudicotyledons</taxon>
        <taxon>Gunneridae</taxon>
        <taxon>Pentapetalae</taxon>
        <taxon>asterids</taxon>
        <taxon>lamiids</taxon>
        <taxon>Solanales</taxon>
        <taxon>Solanaceae</taxon>
        <taxon>Solanoideae</taxon>
        <taxon>Solaneae</taxon>
        <taxon>Solanum</taxon>
    </lineage>
</organism>
<dbReference type="SMART" id="SM00220">
    <property type="entry name" value="S_TKc"/>
    <property type="match status" value="1"/>
</dbReference>
<evidence type="ECO:0000313" key="3">
    <source>
        <dbReference type="Proteomes" id="UP001234989"/>
    </source>
</evidence>